<dbReference type="EMBL" id="DRLD01000172">
    <property type="protein sequence ID" value="HED10268.1"/>
    <property type="molecule type" value="Genomic_DNA"/>
</dbReference>
<accession>A0A7V1LLM2</accession>
<dbReference type="AlphaFoldDB" id="A0A7V1LLM2"/>
<comment type="caution">
    <text evidence="2">The sequence shown here is derived from an EMBL/GenBank/DDBJ whole genome shotgun (WGS) entry which is preliminary data.</text>
</comment>
<sequence length="117" mass="13218">MPSPVLKLTWPKKSWVNVSIAKDLMADKLLIRVFTHPACSGCGPALRMVWEMVEQEKDAFNLRTVKLENKEGLQEAYREGIKTIPTIILSGEGKELERIVGSPSREELAAFKSHLKR</sequence>
<evidence type="ECO:0000313" key="2">
    <source>
        <dbReference type="EMBL" id="HED10268.1"/>
    </source>
</evidence>
<feature type="domain" description="Thioredoxin" evidence="1">
    <location>
        <begin position="26"/>
        <end position="111"/>
    </location>
</feature>
<protein>
    <recommendedName>
        <fullName evidence="1">Thioredoxin domain-containing protein</fullName>
    </recommendedName>
</protein>
<evidence type="ECO:0000259" key="1">
    <source>
        <dbReference type="Pfam" id="PF00085"/>
    </source>
</evidence>
<dbReference type="Proteomes" id="UP000886005">
    <property type="component" value="Unassembled WGS sequence"/>
</dbReference>
<dbReference type="InterPro" id="IPR036249">
    <property type="entry name" value="Thioredoxin-like_sf"/>
</dbReference>
<organism evidence="2">
    <name type="scientific">Caldithrix abyssi</name>
    <dbReference type="NCBI Taxonomy" id="187145"/>
    <lineage>
        <taxon>Bacteria</taxon>
        <taxon>Pseudomonadati</taxon>
        <taxon>Calditrichota</taxon>
        <taxon>Calditrichia</taxon>
        <taxon>Calditrichales</taxon>
        <taxon>Calditrichaceae</taxon>
        <taxon>Caldithrix</taxon>
    </lineage>
</organism>
<dbReference type="Pfam" id="PF00085">
    <property type="entry name" value="Thioredoxin"/>
    <property type="match status" value="1"/>
</dbReference>
<proteinExistence type="predicted"/>
<dbReference type="SUPFAM" id="SSF52833">
    <property type="entry name" value="Thioredoxin-like"/>
    <property type="match status" value="1"/>
</dbReference>
<dbReference type="Gene3D" id="3.40.30.10">
    <property type="entry name" value="Glutaredoxin"/>
    <property type="match status" value="1"/>
</dbReference>
<dbReference type="InterPro" id="IPR013766">
    <property type="entry name" value="Thioredoxin_domain"/>
</dbReference>
<name>A0A7V1LLM2_CALAY</name>
<dbReference type="CDD" id="cd02947">
    <property type="entry name" value="TRX_family"/>
    <property type="match status" value="1"/>
</dbReference>
<reference evidence="2" key="1">
    <citation type="journal article" date="2020" name="mSystems">
        <title>Genome- and Community-Level Interaction Insights into Carbon Utilization and Element Cycling Functions of Hydrothermarchaeota in Hydrothermal Sediment.</title>
        <authorList>
            <person name="Zhou Z."/>
            <person name="Liu Y."/>
            <person name="Xu W."/>
            <person name="Pan J."/>
            <person name="Luo Z.H."/>
            <person name="Li M."/>
        </authorList>
    </citation>
    <scope>NUCLEOTIDE SEQUENCE [LARGE SCALE GENOMIC DNA]</scope>
    <source>
        <strain evidence="2">HyVt-456</strain>
    </source>
</reference>
<gene>
    <name evidence="2" type="ORF">ENJ10_06240</name>
</gene>